<feature type="region of interest" description="Disordered" evidence="1">
    <location>
        <begin position="203"/>
        <end position="239"/>
    </location>
</feature>
<reference evidence="2" key="1">
    <citation type="journal article" date="2021" name="Proc. Natl. Acad. Sci. U.S.A.">
        <title>A Catalog of Tens of Thousands of Viruses from Human Metagenomes Reveals Hidden Associations with Chronic Diseases.</title>
        <authorList>
            <person name="Tisza M.J."/>
            <person name="Buck C.B."/>
        </authorList>
    </citation>
    <scope>NUCLEOTIDE SEQUENCE</scope>
    <source>
        <strain evidence="2">CtQad106</strain>
    </source>
</reference>
<proteinExistence type="predicted"/>
<dbReference type="Pfam" id="PF01391">
    <property type="entry name" value="Collagen"/>
    <property type="match status" value="1"/>
</dbReference>
<accession>A0A8S5QMM2</accession>
<name>A0A8S5QMM2_9CAUD</name>
<dbReference type="EMBL" id="BK015691">
    <property type="protein sequence ID" value="DAE20242.1"/>
    <property type="molecule type" value="Genomic_DNA"/>
</dbReference>
<dbReference type="InterPro" id="IPR008160">
    <property type="entry name" value="Collagen"/>
</dbReference>
<organism evidence="2">
    <name type="scientific">Ackermannviridae sp. ctQad106</name>
    <dbReference type="NCBI Taxonomy" id="2826820"/>
    <lineage>
        <taxon>Viruses</taxon>
        <taxon>Duplodnaviria</taxon>
        <taxon>Heunggongvirae</taxon>
        <taxon>Uroviricota</taxon>
        <taxon>Caudoviricetes</taxon>
        <taxon>Pantevenvirales</taxon>
        <taxon>Ackermannviridae</taxon>
    </lineage>
</organism>
<evidence type="ECO:0000313" key="2">
    <source>
        <dbReference type="EMBL" id="DAE20242.1"/>
    </source>
</evidence>
<sequence>MIELPVTLTSTGGAVSFASPVPLGYTKNKGVYRLLVTAVGEWEGLTIRCFWHPPGGTDPASSLVQDGAVDVPASVTARPGNGCITFEGSDGIKTVTSADLRYRVGNNSGTEDGTMPEPGTPAWEQLVSETAVALEAVQKQIGNLDDLTTKSKETLVAAINEAARTGSGGAGSITMRTDGGYIQYSTDDGSTWANLIALAELKGEPGEKGADGQPGRDGTDGAPGRDGVDGQPGKDGSDANVTAANIASALGYIPAAPGDIPVVPAEEISANTAARHSHTNKAVIDGITGQVTADKVNAPDHTTDLVQYAAFQIAARQIIEQIPTVPTKLPNPEKLTIRIGGTSVTYDGSTAQTVTIADGTEVAY</sequence>
<evidence type="ECO:0000256" key="1">
    <source>
        <dbReference type="SAM" id="MobiDB-lite"/>
    </source>
</evidence>
<protein>
    <submittedName>
        <fullName evidence="2">Collagen triple helix repeat protein</fullName>
    </submittedName>
</protein>
<keyword evidence="2" id="KW-0176">Collagen</keyword>